<organism evidence="14 15">
    <name type="scientific">Triplophysa rosa</name>
    <name type="common">Cave loach</name>
    <dbReference type="NCBI Taxonomy" id="992332"/>
    <lineage>
        <taxon>Eukaryota</taxon>
        <taxon>Metazoa</taxon>
        <taxon>Chordata</taxon>
        <taxon>Craniata</taxon>
        <taxon>Vertebrata</taxon>
        <taxon>Euteleostomi</taxon>
        <taxon>Actinopterygii</taxon>
        <taxon>Neopterygii</taxon>
        <taxon>Teleostei</taxon>
        <taxon>Ostariophysi</taxon>
        <taxon>Cypriniformes</taxon>
        <taxon>Nemacheilidae</taxon>
        <taxon>Triplophysa</taxon>
    </lineage>
</organism>
<dbReference type="GO" id="GO:0045211">
    <property type="term" value="C:postsynaptic membrane"/>
    <property type="evidence" value="ECO:0007669"/>
    <property type="project" value="UniProtKB-SubCell"/>
</dbReference>
<dbReference type="FunFam" id="1.20.1070.10:FF:000162">
    <property type="entry name" value="Muscarinic acetylcholine receptor"/>
    <property type="match status" value="1"/>
</dbReference>
<keyword evidence="9 11" id="KW-0628">Postsynaptic cell membrane</keyword>
<dbReference type="PANTHER" id="PTHR24247:SF180">
    <property type="entry name" value="MUSCARINIC ACETYLCHOLINE RECEPTOR M4"/>
    <property type="match status" value="1"/>
</dbReference>
<comment type="function">
    <text evidence="11">The muscarinic acetylcholine receptor mediates various cellular responses, including inhibition of adenylate cyclase, breakdown of phosphoinositides and modulation of potassium channels through the action of G proteins.</text>
</comment>
<keyword evidence="1 11" id="KW-1003">Cell membrane</keyword>
<feature type="transmembrane region" description="Helical" evidence="11">
    <location>
        <begin position="128"/>
        <end position="149"/>
    </location>
</feature>
<evidence type="ECO:0000313" key="14">
    <source>
        <dbReference type="EMBL" id="KAI7812214.1"/>
    </source>
</evidence>
<evidence type="ECO:0000256" key="4">
    <source>
        <dbReference type="ARBA" id="ARBA00023018"/>
    </source>
</evidence>
<dbReference type="GO" id="GO:0030425">
    <property type="term" value="C:dendrite"/>
    <property type="evidence" value="ECO:0007669"/>
    <property type="project" value="TreeGrafter"/>
</dbReference>
<evidence type="ECO:0000256" key="2">
    <source>
        <dbReference type="ARBA" id="ARBA00022692"/>
    </source>
</evidence>
<feature type="transmembrane region" description="Helical" evidence="11">
    <location>
        <begin position="55"/>
        <end position="78"/>
    </location>
</feature>
<dbReference type="PRINTS" id="PR00237">
    <property type="entry name" value="GPCRRHODOPSN"/>
</dbReference>
<dbReference type="Pfam" id="PF00001">
    <property type="entry name" value="7tm_1"/>
    <property type="match status" value="1"/>
</dbReference>
<comment type="similarity">
    <text evidence="11">Belongs to the G-protein coupled receptor 1 family. Muscarinic acetylcholine receptor subfamily.</text>
</comment>
<feature type="transmembrane region" description="Helical" evidence="11">
    <location>
        <begin position="406"/>
        <end position="426"/>
    </location>
</feature>
<dbReference type="Proteomes" id="UP001059041">
    <property type="component" value="Linkage Group LG3"/>
</dbReference>
<evidence type="ECO:0000256" key="3">
    <source>
        <dbReference type="ARBA" id="ARBA00022989"/>
    </source>
</evidence>
<keyword evidence="4 11" id="KW-0770">Synapse</keyword>
<sequence length="448" mass="50190">MKTALSAVYSGDFEWFVFNGSSIMFNGSVHNPSTDESHIVSGRSHRVYGTVGGTIIIILTSCISMLTVLGNILVLLSIKVNRNLRTINNYFLFSLACADLIVGVFSLNLYTVYVVKGYWPLGPQMCDLWLVVDYVVSNASVMNLLVICFDRYFCVTRPLSYPARRTAGWAWAMIAAAWLLSLLLWAPAILFWQIGRDGRKVPEGECYILLLANPAVTLATAIPAFYLPVVIMTVLYIRISLASQRRVFKSKLESANLLKPNGGASINTEPDIVNDIKRDQTCSFKDDLIKKSKMLGDSVDSSPDASVAERGLDTKPNTVTDSTEVSNKMLCSKSTAFKSQTCIHRTASKVLKDVSKLTRRKAVRERKVTRTIFAVLLAFICTWTPHNVMVLIATFCHWCVPEVLWVVGYFLCYINSTVNPVCYALCNDTFKRTFKRLLKCHFRNQSLK</sequence>
<feature type="transmembrane region" description="Helical" evidence="11">
    <location>
        <begin position="215"/>
        <end position="237"/>
    </location>
</feature>
<evidence type="ECO:0000256" key="1">
    <source>
        <dbReference type="ARBA" id="ARBA00022475"/>
    </source>
</evidence>
<dbReference type="InterPro" id="IPR000276">
    <property type="entry name" value="GPCR_Rhodpsn"/>
</dbReference>
<evidence type="ECO:0000256" key="5">
    <source>
        <dbReference type="ARBA" id="ARBA00023040"/>
    </source>
</evidence>
<feature type="domain" description="G-protein coupled receptors family 1 profile" evidence="13">
    <location>
        <begin position="70"/>
        <end position="423"/>
    </location>
</feature>
<keyword evidence="7 10" id="KW-0675">Receptor</keyword>
<dbReference type="GO" id="GO:0007187">
    <property type="term" value="P:G protein-coupled receptor signaling pathway, coupled to cyclic nucleotide second messenger"/>
    <property type="evidence" value="ECO:0007669"/>
    <property type="project" value="TreeGrafter"/>
</dbReference>
<dbReference type="OrthoDB" id="10071887at2759"/>
<evidence type="ECO:0000256" key="7">
    <source>
        <dbReference type="ARBA" id="ARBA00023170"/>
    </source>
</evidence>
<evidence type="ECO:0000256" key="12">
    <source>
        <dbReference type="SAM" id="MobiDB-lite"/>
    </source>
</evidence>
<dbReference type="GO" id="GO:0016907">
    <property type="term" value="F:G protein-coupled acetylcholine receptor activity"/>
    <property type="evidence" value="ECO:0007669"/>
    <property type="project" value="UniProtKB-UniRule"/>
</dbReference>
<protein>
    <recommendedName>
        <fullName evidence="11">Muscarinic acetylcholine receptor</fullName>
    </recommendedName>
</protein>
<evidence type="ECO:0000313" key="15">
    <source>
        <dbReference type="Proteomes" id="UP001059041"/>
    </source>
</evidence>
<gene>
    <name evidence="14" type="ORF">IRJ41_022492</name>
</gene>
<name>A0A9W7X1T3_TRIRA</name>
<dbReference type="PROSITE" id="PS50262">
    <property type="entry name" value="G_PROTEIN_RECEP_F1_2"/>
    <property type="match status" value="1"/>
</dbReference>
<feature type="compositionally biased region" description="Low complexity" evidence="12">
    <location>
        <begin position="297"/>
        <end position="308"/>
    </location>
</feature>
<comment type="caution">
    <text evidence="14">The sequence shown here is derived from an EMBL/GenBank/DDBJ whole genome shotgun (WGS) entry which is preliminary data.</text>
</comment>
<dbReference type="AlphaFoldDB" id="A0A9W7X1T3"/>
<evidence type="ECO:0000256" key="8">
    <source>
        <dbReference type="ARBA" id="ARBA00023224"/>
    </source>
</evidence>
<dbReference type="PRINTS" id="PR00243">
    <property type="entry name" value="MUSCARINICR"/>
</dbReference>
<feature type="transmembrane region" description="Helical" evidence="11">
    <location>
        <begin position="169"/>
        <end position="195"/>
    </location>
</feature>
<evidence type="ECO:0000256" key="6">
    <source>
        <dbReference type="ARBA" id="ARBA00023136"/>
    </source>
</evidence>
<dbReference type="SUPFAM" id="SSF81321">
    <property type="entry name" value="Family A G protein-coupled receptor-like"/>
    <property type="match status" value="1"/>
</dbReference>
<keyword evidence="5 10" id="KW-0297">G-protein coupled receptor</keyword>
<evidence type="ECO:0000256" key="10">
    <source>
        <dbReference type="RuleBase" id="RU000688"/>
    </source>
</evidence>
<reference evidence="14" key="1">
    <citation type="submission" date="2021-02" db="EMBL/GenBank/DDBJ databases">
        <title>Comparative genomics reveals that relaxation of natural selection precedes convergent phenotypic evolution of cavefish.</title>
        <authorList>
            <person name="Peng Z."/>
        </authorList>
    </citation>
    <scope>NUCLEOTIDE SEQUENCE</scope>
    <source>
        <tissue evidence="14">Muscle</tissue>
    </source>
</reference>
<dbReference type="EMBL" id="JAFHDT010000003">
    <property type="protein sequence ID" value="KAI7812214.1"/>
    <property type="molecule type" value="Genomic_DNA"/>
</dbReference>
<keyword evidence="15" id="KW-1185">Reference proteome</keyword>
<dbReference type="PANTHER" id="PTHR24247">
    <property type="entry name" value="5-HYDROXYTRYPTAMINE RECEPTOR"/>
    <property type="match status" value="1"/>
</dbReference>
<comment type="subcellular location">
    <subcellularLocation>
        <location evidence="11">Cell membrane</location>
        <topology evidence="11">Multi-pass membrane protein</topology>
    </subcellularLocation>
    <subcellularLocation>
        <location evidence="11">Postsynaptic cell membrane</location>
        <topology evidence="11">Multi-pass membrane protein</topology>
    </subcellularLocation>
</comment>
<evidence type="ECO:0000256" key="11">
    <source>
        <dbReference type="RuleBase" id="RU361191"/>
    </source>
</evidence>
<keyword evidence="2 10" id="KW-0812">Transmembrane</keyword>
<feature type="region of interest" description="Disordered" evidence="12">
    <location>
        <begin position="295"/>
        <end position="317"/>
    </location>
</feature>
<accession>A0A9W7X1T3</accession>
<dbReference type="Gene3D" id="1.20.1070.10">
    <property type="entry name" value="Rhodopsin 7-helix transmembrane proteins"/>
    <property type="match status" value="1"/>
</dbReference>
<dbReference type="InterPro" id="IPR017452">
    <property type="entry name" value="GPCR_Rhodpsn_7TM"/>
</dbReference>
<dbReference type="GO" id="GO:0004993">
    <property type="term" value="F:G protein-coupled serotonin receptor activity"/>
    <property type="evidence" value="ECO:0007669"/>
    <property type="project" value="TreeGrafter"/>
</dbReference>
<feature type="transmembrane region" description="Helical" evidence="11">
    <location>
        <begin position="368"/>
        <end position="386"/>
    </location>
</feature>
<dbReference type="GO" id="GO:0007197">
    <property type="term" value="P:adenylate cyclase-inhibiting G protein-coupled acetylcholine receptor signaling pathway"/>
    <property type="evidence" value="ECO:0007669"/>
    <property type="project" value="TreeGrafter"/>
</dbReference>
<keyword evidence="6 11" id="KW-0472">Membrane</keyword>
<dbReference type="PROSITE" id="PS00237">
    <property type="entry name" value="G_PROTEIN_RECEP_F1_1"/>
    <property type="match status" value="1"/>
</dbReference>
<dbReference type="CDD" id="cd15049">
    <property type="entry name" value="7tmA_mAChR"/>
    <property type="match status" value="1"/>
</dbReference>
<proteinExistence type="inferred from homology"/>
<evidence type="ECO:0000256" key="9">
    <source>
        <dbReference type="ARBA" id="ARBA00023257"/>
    </source>
</evidence>
<dbReference type="InterPro" id="IPR000995">
    <property type="entry name" value="Musac_Ach_rcpt"/>
</dbReference>
<keyword evidence="8 10" id="KW-0807">Transducer</keyword>
<keyword evidence="3 11" id="KW-1133">Transmembrane helix</keyword>
<feature type="transmembrane region" description="Helical" evidence="11">
    <location>
        <begin position="90"/>
        <end position="113"/>
    </location>
</feature>
<evidence type="ECO:0000259" key="13">
    <source>
        <dbReference type="PROSITE" id="PS50262"/>
    </source>
</evidence>